<gene>
    <name evidence="1" type="ORF">NC653_007818</name>
</gene>
<sequence>MVLSIFGFYRVVLHLTRLERLNI</sequence>
<dbReference type="AlphaFoldDB" id="A0AAD6R699"/>
<keyword evidence="2" id="KW-1185">Reference proteome</keyword>
<comment type="caution">
    <text evidence="1">The sequence shown here is derived from an EMBL/GenBank/DDBJ whole genome shotgun (WGS) entry which is preliminary data.</text>
</comment>
<protein>
    <submittedName>
        <fullName evidence="1">Uncharacterized protein</fullName>
    </submittedName>
</protein>
<name>A0AAD6R699_9ROSI</name>
<organism evidence="1 2">
    <name type="scientific">Populus alba x Populus x berolinensis</name>
    <dbReference type="NCBI Taxonomy" id="444605"/>
    <lineage>
        <taxon>Eukaryota</taxon>
        <taxon>Viridiplantae</taxon>
        <taxon>Streptophyta</taxon>
        <taxon>Embryophyta</taxon>
        <taxon>Tracheophyta</taxon>
        <taxon>Spermatophyta</taxon>
        <taxon>Magnoliopsida</taxon>
        <taxon>eudicotyledons</taxon>
        <taxon>Gunneridae</taxon>
        <taxon>Pentapetalae</taxon>
        <taxon>rosids</taxon>
        <taxon>fabids</taxon>
        <taxon>Malpighiales</taxon>
        <taxon>Salicaceae</taxon>
        <taxon>Saliceae</taxon>
        <taxon>Populus</taxon>
    </lineage>
</organism>
<proteinExistence type="predicted"/>
<accession>A0AAD6R699</accession>
<evidence type="ECO:0000313" key="1">
    <source>
        <dbReference type="EMBL" id="KAJ7002457.1"/>
    </source>
</evidence>
<reference evidence="1" key="1">
    <citation type="journal article" date="2023" name="Mol. Ecol. Resour.">
        <title>Chromosome-level genome assembly of a triploid poplar Populus alba 'Berolinensis'.</title>
        <authorList>
            <person name="Chen S."/>
            <person name="Yu Y."/>
            <person name="Wang X."/>
            <person name="Wang S."/>
            <person name="Zhang T."/>
            <person name="Zhou Y."/>
            <person name="He R."/>
            <person name="Meng N."/>
            <person name="Wang Y."/>
            <person name="Liu W."/>
            <person name="Liu Z."/>
            <person name="Liu J."/>
            <person name="Guo Q."/>
            <person name="Huang H."/>
            <person name="Sederoff R.R."/>
            <person name="Wang G."/>
            <person name="Qu G."/>
            <person name="Chen S."/>
        </authorList>
    </citation>
    <scope>NUCLEOTIDE SEQUENCE</scope>
    <source>
        <strain evidence="1">SC-2020</strain>
    </source>
</reference>
<dbReference type="Proteomes" id="UP001164929">
    <property type="component" value="Chromosome 3"/>
</dbReference>
<dbReference type="EMBL" id="JAQIZT010000003">
    <property type="protein sequence ID" value="KAJ7002457.1"/>
    <property type="molecule type" value="Genomic_DNA"/>
</dbReference>
<evidence type="ECO:0000313" key="2">
    <source>
        <dbReference type="Proteomes" id="UP001164929"/>
    </source>
</evidence>